<gene>
    <name evidence="6" type="ORF">FK85_26775</name>
</gene>
<evidence type="ECO:0000259" key="4">
    <source>
        <dbReference type="PROSITE" id="PS51077"/>
    </source>
</evidence>
<dbReference type="EMBL" id="JNFH02000028">
    <property type="protein sequence ID" value="KKF39666.1"/>
    <property type="molecule type" value="Genomic_DNA"/>
</dbReference>
<dbReference type="AlphaFoldDB" id="A0A0F8AVB4"/>
<proteinExistence type="predicted"/>
<keyword evidence="2" id="KW-0238">DNA-binding</keyword>
<evidence type="ECO:0000313" key="7">
    <source>
        <dbReference type="Proteomes" id="UP000053331"/>
    </source>
</evidence>
<comment type="caution">
    <text evidence="6">The sequence shown here is derived from an EMBL/GenBank/DDBJ whole genome shotgun (WGS) entry which is preliminary data.</text>
</comment>
<evidence type="ECO:0000256" key="2">
    <source>
        <dbReference type="ARBA" id="ARBA00023125"/>
    </source>
</evidence>
<dbReference type="InterPro" id="IPR036390">
    <property type="entry name" value="WH_DNA-bd_sf"/>
</dbReference>
<dbReference type="GO" id="GO:0045892">
    <property type="term" value="P:negative regulation of DNA-templated transcription"/>
    <property type="evidence" value="ECO:0007669"/>
    <property type="project" value="TreeGrafter"/>
</dbReference>
<dbReference type="GO" id="GO:0003700">
    <property type="term" value="F:DNA-binding transcription factor activity"/>
    <property type="evidence" value="ECO:0007669"/>
    <property type="project" value="TreeGrafter"/>
</dbReference>
<protein>
    <submittedName>
        <fullName evidence="6">Transcriptional regulator</fullName>
    </submittedName>
</protein>
<dbReference type="InterPro" id="IPR014757">
    <property type="entry name" value="Tscrpt_reg_IclR_C"/>
</dbReference>
<dbReference type="Proteomes" id="UP000053331">
    <property type="component" value="Unassembled WGS sequence"/>
</dbReference>
<dbReference type="PANTHER" id="PTHR30136:SF35">
    <property type="entry name" value="HTH-TYPE TRANSCRIPTIONAL REGULATOR RV1719"/>
    <property type="match status" value="1"/>
</dbReference>
<dbReference type="SUPFAM" id="SSF55781">
    <property type="entry name" value="GAF domain-like"/>
    <property type="match status" value="1"/>
</dbReference>
<dbReference type="PROSITE" id="PS51078">
    <property type="entry name" value="ICLR_ED"/>
    <property type="match status" value="1"/>
</dbReference>
<keyword evidence="7" id="KW-1185">Reference proteome</keyword>
<dbReference type="InterPro" id="IPR036388">
    <property type="entry name" value="WH-like_DNA-bd_sf"/>
</dbReference>
<dbReference type="RefSeq" id="WP_050024806.1">
    <property type="nucleotide sequence ID" value="NZ_JNFH02000028.1"/>
</dbReference>
<keyword evidence="1" id="KW-0805">Transcription regulation</keyword>
<accession>A0A0F8AVB4</accession>
<keyword evidence="3" id="KW-0804">Transcription</keyword>
<name>A0A0F8AVB4_9EURY</name>
<dbReference type="InterPro" id="IPR005471">
    <property type="entry name" value="Tscrpt_reg_IclR_N"/>
</dbReference>
<dbReference type="PROSITE" id="PS51077">
    <property type="entry name" value="HTH_ICLR"/>
    <property type="match status" value="1"/>
</dbReference>
<evidence type="ECO:0000259" key="5">
    <source>
        <dbReference type="PROSITE" id="PS51078"/>
    </source>
</evidence>
<evidence type="ECO:0000313" key="6">
    <source>
        <dbReference type="EMBL" id="KKF39666.1"/>
    </source>
</evidence>
<sequence length="267" mass="29545">MDADDSSGSPRRIKSIQTASAILEAIQYLDTPTFTDLCGEVDLSKGTVHTYLKTLESEGFIAKSGSEYQLGIRLVTMGESVRNQTDIYRAGQDEVEKLAEKTGEWVHLTVECQGQEVTLYESSGDRAIAMDYHLRMRESPQYLYHTAAGKAMLACLGRERVRELINRQGFVQRTENTITDIETLFKELDKIRTQGYAVNDEEEVRGMRSVGTVVTGPDATVCGAISVTAPTSRLSGNYFESEIPELVMEAANIIEVNLETAGVEKAR</sequence>
<dbReference type="SMART" id="SM00346">
    <property type="entry name" value="HTH_ICLR"/>
    <property type="match status" value="1"/>
</dbReference>
<organism evidence="6 7">
    <name type="scientific">Halorubrum saccharovorum</name>
    <dbReference type="NCBI Taxonomy" id="2248"/>
    <lineage>
        <taxon>Archaea</taxon>
        <taxon>Methanobacteriati</taxon>
        <taxon>Methanobacteriota</taxon>
        <taxon>Stenosarchaea group</taxon>
        <taxon>Halobacteria</taxon>
        <taxon>Halobacteriales</taxon>
        <taxon>Haloferacaceae</taxon>
        <taxon>Halorubrum</taxon>
    </lineage>
</organism>
<evidence type="ECO:0000256" key="3">
    <source>
        <dbReference type="ARBA" id="ARBA00023163"/>
    </source>
</evidence>
<dbReference type="InterPro" id="IPR029016">
    <property type="entry name" value="GAF-like_dom_sf"/>
</dbReference>
<dbReference type="Gene3D" id="3.30.450.40">
    <property type="match status" value="1"/>
</dbReference>
<reference evidence="6 7" key="1">
    <citation type="journal article" date="2015" name="Genome Announc.">
        <title>Draft genome sequence of a Halorubrum H3 strain isolated from the burlinskoye salt lake (Altai Krai, Russia).</title>
        <authorList>
            <person name="Rozanov A.S."/>
            <person name="Bryanskaya A.V."/>
            <person name="Malup T.K."/>
            <person name="Kotenko A.V."/>
            <person name="Peltek S.E."/>
        </authorList>
    </citation>
    <scope>NUCLEOTIDE SEQUENCE [LARGE SCALE GENOMIC DNA]</scope>
    <source>
        <strain evidence="6 7">H3</strain>
    </source>
</reference>
<dbReference type="Pfam" id="PF09339">
    <property type="entry name" value="HTH_IclR"/>
    <property type="match status" value="1"/>
</dbReference>
<dbReference type="SUPFAM" id="SSF46785">
    <property type="entry name" value="Winged helix' DNA-binding domain"/>
    <property type="match status" value="1"/>
</dbReference>
<dbReference type="InterPro" id="IPR050707">
    <property type="entry name" value="HTH_MetabolicPath_Reg"/>
</dbReference>
<dbReference type="Gene3D" id="1.10.10.10">
    <property type="entry name" value="Winged helix-like DNA-binding domain superfamily/Winged helix DNA-binding domain"/>
    <property type="match status" value="1"/>
</dbReference>
<dbReference type="OrthoDB" id="14763at2157"/>
<dbReference type="Pfam" id="PF01614">
    <property type="entry name" value="IclR_C"/>
    <property type="match status" value="1"/>
</dbReference>
<feature type="domain" description="IclR-ED" evidence="5">
    <location>
        <begin position="73"/>
        <end position="260"/>
    </location>
</feature>
<feature type="domain" description="HTH iclR-type" evidence="4">
    <location>
        <begin position="13"/>
        <end position="72"/>
    </location>
</feature>
<dbReference type="PANTHER" id="PTHR30136">
    <property type="entry name" value="HELIX-TURN-HELIX TRANSCRIPTIONAL REGULATOR, ICLR FAMILY"/>
    <property type="match status" value="1"/>
</dbReference>
<dbReference type="GO" id="GO:0003677">
    <property type="term" value="F:DNA binding"/>
    <property type="evidence" value="ECO:0007669"/>
    <property type="project" value="UniProtKB-KW"/>
</dbReference>
<evidence type="ECO:0000256" key="1">
    <source>
        <dbReference type="ARBA" id="ARBA00023015"/>
    </source>
</evidence>